<name>W7UQT0_RUMFL</name>
<gene>
    <name evidence="1" type="ORF">RF007C_08700</name>
</gene>
<dbReference type="RefSeq" id="WP_037298639.1">
    <property type="nucleotide sequence ID" value="NZ_ATAX01000023.1"/>
</dbReference>
<dbReference type="PATRIC" id="fig|1341157.4.peg.1423"/>
<evidence type="ECO:0000313" key="2">
    <source>
        <dbReference type="Proteomes" id="UP000019365"/>
    </source>
</evidence>
<proteinExistence type="predicted"/>
<keyword evidence="2" id="KW-1185">Reference proteome</keyword>
<dbReference type="InterPro" id="IPR025850">
    <property type="entry name" value="SUKH-3"/>
</dbReference>
<sequence>MIIENQYIKQVLIESGWHENRAIDISHYIKWYQKYRFKVSDEIISFLSSFGELTLKIPCYRYQVRLTKYADNTDEIITINPNHFITPDYSDSDIKESIEYVNDIGKYFGMKLIVPIGYTKNFEDEYFLGMNTELIAAHEGNVICFGTSFEKSLERIMTDEFIDTACIW</sequence>
<reference evidence="1 2" key="1">
    <citation type="journal article" date="2014" name="PLoS ONE">
        <title>Rumen cellulosomics: divergent fiber-degrading strategies revealed by comparative genome-wide analysis of six ruminococcal strains.</title>
        <authorList>
            <person name="Dassa B."/>
            <person name="Borovok I."/>
            <person name="Ruimy-Israeli V."/>
            <person name="Lamed R."/>
            <person name="Flint H.J."/>
            <person name="Duncan S.H."/>
            <person name="Henrissat B."/>
            <person name="Coutinho P."/>
            <person name="Morrison M."/>
            <person name="Mosoni P."/>
            <person name="Yeoman C.J."/>
            <person name="White B.A."/>
            <person name="Bayer E.A."/>
        </authorList>
    </citation>
    <scope>NUCLEOTIDE SEQUENCE [LARGE SCALE GENOMIC DNA]</scope>
    <source>
        <strain evidence="1 2">007c</strain>
    </source>
</reference>
<evidence type="ECO:0008006" key="3">
    <source>
        <dbReference type="Google" id="ProtNLM"/>
    </source>
</evidence>
<dbReference type="Pfam" id="PF14433">
    <property type="entry name" value="SUKH-3"/>
    <property type="match status" value="1"/>
</dbReference>
<comment type="caution">
    <text evidence="1">The sequence shown here is derived from an EMBL/GenBank/DDBJ whole genome shotgun (WGS) entry which is preliminary data.</text>
</comment>
<dbReference type="AlphaFoldDB" id="W7UQT0"/>
<dbReference type="EMBL" id="ATAX01000023">
    <property type="protein sequence ID" value="EWM53784.1"/>
    <property type="molecule type" value="Genomic_DNA"/>
</dbReference>
<dbReference type="eggNOG" id="ENOG5030H1X">
    <property type="taxonomic scope" value="Bacteria"/>
</dbReference>
<dbReference type="Proteomes" id="UP000019365">
    <property type="component" value="Unassembled WGS sequence"/>
</dbReference>
<protein>
    <recommendedName>
        <fullName evidence="3">SUKH-3 immunity protein</fullName>
    </recommendedName>
</protein>
<organism evidence="1 2">
    <name type="scientific">Ruminococcus flavefaciens 007c</name>
    <dbReference type="NCBI Taxonomy" id="1341157"/>
    <lineage>
        <taxon>Bacteria</taxon>
        <taxon>Bacillati</taxon>
        <taxon>Bacillota</taxon>
        <taxon>Clostridia</taxon>
        <taxon>Eubacteriales</taxon>
        <taxon>Oscillospiraceae</taxon>
        <taxon>Ruminococcus</taxon>
    </lineage>
</organism>
<evidence type="ECO:0000313" key="1">
    <source>
        <dbReference type="EMBL" id="EWM53784.1"/>
    </source>
</evidence>
<dbReference type="OrthoDB" id="1822315at2"/>
<accession>W7UQT0</accession>